<dbReference type="Proteomes" id="UP001153642">
    <property type="component" value="Unassembled WGS sequence"/>
</dbReference>
<proteinExistence type="inferred from homology"/>
<name>A0ABT6FN36_9FLAO</name>
<dbReference type="PANTHER" id="PTHR11803">
    <property type="entry name" value="2-IMINOBUTANOATE/2-IMINOPROPANOATE DEAMINASE RIDA"/>
    <property type="match status" value="1"/>
</dbReference>
<dbReference type="InterPro" id="IPR006175">
    <property type="entry name" value="YjgF/YER057c/UK114"/>
</dbReference>
<sequence length="152" mass="17169">MEKTVILGVLIFIFGCSKQHNKTHVKFNDISQRGYSQSIEVNPRHFKTIYISGQVPVNPDGKLVGYNNLGLQTEQVFKNIKSQVEKAGGTMDDIVNLDCYFTDISKIGKFRTARDKFINLKNPPASTAVEINRLINKDFMIEINAVAVIKYN</sequence>
<comment type="caution">
    <text evidence="2">The sequence shown here is derived from an EMBL/GenBank/DDBJ whole genome shotgun (WGS) entry which is preliminary data.</text>
</comment>
<dbReference type="EMBL" id="JAPMUA010000001">
    <property type="protein sequence ID" value="MDG3584674.1"/>
    <property type="molecule type" value="Genomic_DNA"/>
</dbReference>
<dbReference type="InterPro" id="IPR035959">
    <property type="entry name" value="RutC-like_sf"/>
</dbReference>
<dbReference type="PROSITE" id="PS51257">
    <property type="entry name" value="PROKAR_LIPOPROTEIN"/>
    <property type="match status" value="1"/>
</dbReference>
<dbReference type="RefSeq" id="WP_277898432.1">
    <property type="nucleotide sequence ID" value="NZ_JAPMUA010000001.1"/>
</dbReference>
<organism evidence="2 3">
    <name type="scientific">Galbibacter pacificus</name>
    <dbReference type="NCBI Taxonomy" id="2996052"/>
    <lineage>
        <taxon>Bacteria</taxon>
        <taxon>Pseudomonadati</taxon>
        <taxon>Bacteroidota</taxon>
        <taxon>Flavobacteriia</taxon>
        <taxon>Flavobacteriales</taxon>
        <taxon>Flavobacteriaceae</taxon>
        <taxon>Galbibacter</taxon>
    </lineage>
</organism>
<gene>
    <name evidence="2" type="ORF">OSR52_02255</name>
</gene>
<protein>
    <submittedName>
        <fullName evidence="2">RidA family protein</fullName>
    </submittedName>
</protein>
<dbReference type="Pfam" id="PF01042">
    <property type="entry name" value="Ribonuc_L-PSP"/>
    <property type="match status" value="1"/>
</dbReference>
<reference evidence="2" key="1">
    <citation type="submission" date="2022-11" db="EMBL/GenBank/DDBJ databases">
        <title>High-quality draft genome sequence of Galbibacter sp. strain CMA-7.</title>
        <authorList>
            <person name="Wei L."/>
            <person name="Dong C."/>
            <person name="Shao Z."/>
        </authorList>
    </citation>
    <scope>NUCLEOTIDE SEQUENCE</scope>
    <source>
        <strain evidence="2">CMA-7</strain>
    </source>
</reference>
<evidence type="ECO:0000256" key="1">
    <source>
        <dbReference type="ARBA" id="ARBA00010552"/>
    </source>
</evidence>
<dbReference type="SUPFAM" id="SSF55298">
    <property type="entry name" value="YjgF-like"/>
    <property type="match status" value="1"/>
</dbReference>
<accession>A0ABT6FN36</accession>
<evidence type="ECO:0000313" key="3">
    <source>
        <dbReference type="Proteomes" id="UP001153642"/>
    </source>
</evidence>
<dbReference type="CDD" id="cd00448">
    <property type="entry name" value="YjgF_YER057c_UK114_family"/>
    <property type="match status" value="1"/>
</dbReference>
<evidence type="ECO:0000313" key="2">
    <source>
        <dbReference type="EMBL" id="MDG3584674.1"/>
    </source>
</evidence>
<dbReference type="PANTHER" id="PTHR11803:SF58">
    <property type="entry name" value="PROTEIN HMF1-RELATED"/>
    <property type="match status" value="1"/>
</dbReference>
<dbReference type="Gene3D" id="3.30.1330.40">
    <property type="entry name" value="RutC-like"/>
    <property type="match status" value="1"/>
</dbReference>
<keyword evidence="3" id="KW-1185">Reference proteome</keyword>
<comment type="similarity">
    <text evidence="1">Belongs to the RutC family.</text>
</comment>